<organism evidence="10 12">
    <name type="scientific">Candidatus Accumulibacter cognatus</name>
    <dbReference type="NCBI Taxonomy" id="2954383"/>
    <lineage>
        <taxon>Bacteria</taxon>
        <taxon>Pseudomonadati</taxon>
        <taxon>Pseudomonadota</taxon>
        <taxon>Betaproteobacteria</taxon>
        <taxon>Candidatus Accumulibacter</taxon>
    </lineage>
</organism>
<evidence type="ECO:0000313" key="13">
    <source>
        <dbReference type="Proteomes" id="UP000509684"/>
    </source>
</evidence>
<gene>
    <name evidence="10" type="primary">bioC_2</name>
    <name evidence="8 11" type="synonym">bioC</name>
    <name evidence="10" type="ORF">AW06_002190</name>
    <name evidence="11" type="ORF">HWD57_13510</name>
</gene>
<dbReference type="AlphaFoldDB" id="A0A080MHK1"/>
<evidence type="ECO:0000256" key="7">
    <source>
        <dbReference type="ARBA" id="ARBA00022756"/>
    </source>
</evidence>
<dbReference type="EC" id="2.1.1.197" evidence="3 8"/>
<keyword evidence="4 8" id="KW-0489">Methyltransferase</keyword>
<keyword evidence="5 8" id="KW-0808">Transferase</keyword>
<dbReference type="Proteomes" id="UP000021315">
    <property type="component" value="Unassembled WGS sequence"/>
</dbReference>
<dbReference type="PANTHER" id="PTHR13090:SF1">
    <property type="entry name" value="ARGININE-HYDROXYLASE NDUFAF5, MITOCHONDRIAL"/>
    <property type="match status" value="1"/>
</dbReference>
<comment type="catalytic activity">
    <reaction evidence="1 8">
        <text>malonyl-[ACP] + S-adenosyl-L-methionine = malonyl-[ACP] methyl ester + S-adenosyl-L-homocysteine</text>
        <dbReference type="Rhea" id="RHEA:17105"/>
        <dbReference type="Rhea" id="RHEA-COMP:9623"/>
        <dbReference type="Rhea" id="RHEA-COMP:9954"/>
        <dbReference type="ChEBI" id="CHEBI:57856"/>
        <dbReference type="ChEBI" id="CHEBI:59789"/>
        <dbReference type="ChEBI" id="CHEBI:78449"/>
        <dbReference type="ChEBI" id="CHEBI:78845"/>
        <dbReference type="EC" id="2.1.1.197"/>
    </reaction>
</comment>
<dbReference type="Proteomes" id="UP000509684">
    <property type="component" value="Chromosome"/>
</dbReference>
<dbReference type="EMBL" id="CP058708">
    <property type="protein sequence ID" value="QLH50692.1"/>
    <property type="molecule type" value="Genomic_DNA"/>
</dbReference>
<evidence type="ECO:0000256" key="4">
    <source>
        <dbReference type="ARBA" id="ARBA00022603"/>
    </source>
</evidence>
<dbReference type="InterPro" id="IPR050602">
    <property type="entry name" value="Malonyl-ACP_OMT"/>
</dbReference>
<evidence type="ECO:0000259" key="9">
    <source>
        <dbReference type="Pfam" id="PF08241"/>
    </source>
</evidence>
<dbReference type="EMBL" id="JDST02000047">
    <property type="protein sequence ID" value="KFB76714.1"/>
    <property type="molecule type" value="Genomic_DNA"/>
</dbReference>
<accession>A0A080MHK1</accession>
<reference evidence="11" key="3">
    <citation type="submission" date="2020-06" db="EMBL/GenBank/DDBJ databases">
        <authorList>
            <person name="Arumugam K."/>
            <person name="Besarab I."/>
            <person name="Haryono M."/>
            <person name="Bagci C."/>
            <person name="Beier S."/>
            <person name="Buchfink B."/>
            <person name="Gorska A."/>
            <person name="Qiu G."/>
            <person name="Huson D.H."/>
            <person name="Williams R.B."/>
        </authorList>
    </citation>
    <scope>NUCLEOTIDE SEQUENCE</scope>
    <source>
        <strain evidence="11">SSA1</strain>
    </source>
</reference>
<dbReference type="GO" id="GO:0008757">
    <property type="term" value="F:S-adenosylmethionine-dependent methyltransferase activity"/>
    <property type="evidence" value="ECO:0007669"/>
    <property type="project" value="InterPro"/>
</dbReference>
<keyword evidence="12" id="KW-1185">Reference proteome</keyword>
<evidence type="ECO:0000313" key="10">
    <source>
        <dbReference type="EMBL" id="KFB76714.1"/>
    </source>
</evidence>
<dbReference type="STRING" id="1453999.AW06_002190"/>
<name>A0A080MHK1_9PROT</name>
<dbReference type="NCBIfam" id="TIGR02072">
    <property type="entry name" value="BioC"/>
    <property type="match status" value="1"/>
</dbReference>
<sequence>MKTQAQFVEQRQVQRNFARAASTYDEVAVLQREVGRRMLERLDYVRIEPQRVLDLGCGTGASLSALRERYPKALLLGVDLCEAMLQAGQAQRSRLRWLLPFLRGRPPPLLVADAASLPLPGQSIGFMWSNLMLPWLDDPMAVFREVHRLLAVEGLLMFSTFGPDTLKELRASFCDGYVHTQRFIDMHDYGDMLVKCGFADPVMDAEVLTMTYASFDDLLNDLRRSGSSCAMRARRHGLMGRSAWAEVRAAYQQLANAGRLPATVEVVYGHAWKAPPRKMADGRAIVRFDPKQRVR</sequence>
<reference evidence="11 13" key="2">
    <citation type="journal article" date="2019" name="Microbiome">
        <title>Annotated bacterial chromosomes from frame-shift-corrected long-read metagenomic data.</title>
        <authorList>
            <person name="Arumugam K."/>
            <person name="Bagci C."/>
            <person name="Bessarab I."/>
            <person name="Beier S."/>
            <person name="Buchfink B."/>
            <person name="Gorska A."/>
            <person name="Qiu G."/>
            <person name="Huson D.H."/>
            <person name="Williams R.B.H."/>
        </authorList>
    </citation>
    <scope>NUCLEOTIDE SEQUENCE [LARGE SCALE GENOMIC DNA]</scope>
    <source>
        <strain evidence="11">SSA1</strain>
    </source>
</reference>
<dbReference type="UniPathway" id="UPA00078"/>
<dbReference type="CDD" id="cd02440">
    <property type="entry name" value="AdoMet_MTases"/>
    <property type="match status" value="1"/>
</dbReference>
<accession>A0A7D5NBJ8</accession>
<dbReference type="SUPFAM" id="SSF53335">
    <property type="entry name" value="S-adenosyl-L-methionine-dependent methyltransferases"/>
    <property type="match status" value="1"/>
</dbReference>
<protein>
    <recommendedName>
        <fullName evidence="3 8">Malonyl-[acyl-carrier protein] O-methyltransferase</fullName>
        <shortName evidence="8">Malonyl-ACP O-methyltransferase</shortName>
        <ecNumber evidence="3 8">2.1.1.197</ecNumber>
    </recommendedName>
    <alternativeName>
        <fullName evidence="8">Biotin synthesis protein BioC</fullName>
    </alternativeName>
</protein>
<evidence type="ECO:0000256" key="6">
    <source>
        <dbReference type="ARBA" id="ARBA00022691"/>
    </source>
</evidence>
<evidence type="ECO:0000313" key="11">
    <source>
        <dbReference type="EMBL" id="QLH50692.1"/>
    </source>
</evidence>
<dbReference type="RefSeq" id="WP_034949074.1">
    <property type="nucleotide sequence ID" value="NZ_JDST02000047.1"/>
</dbReference>
<evidence type="ECO:0000256" key="5">
    <source>
        <dbReference type="ARBA" id="ARBA00022679"/>
    </source>
</evidence>
<dbReference type="PANTHER" id="PTHR13090">
    <property type="entry name" value="ARGININE-HYDROXYLASE NDUFAF5, MITOCHONDRIAL"/>
    <property type="match status" value="1"/>
</dbReference>
<keyword evidence="6 8" id="KW-0949">S-adenosyl-L-methionine</keyword>
<keyword evidence="7 8" id="KW-0093">Biotin biosynthesis</keyword>
<dbReference type="GO" id="GO:0009102">
    <property type="term" value="P:biotin biosynthetic process"/>
    <property type="evidence" value="ECO:0007669"/>
    <property type="project" value="UniProtKB-UniRule"/>
</dbReference>
<dbReference type="Gene3D" id="3.40.50.150">
    <property type="entry name" value="Vaccinia Virus protein VP39"/>
    <property type="match status" value="1"/>
</dbReference>
<dbReference type="InterPro" id="IPR013216">
    <property type="entry name" value="Methyltransf_11"/>
</dbReference>
<evidence type="ECO:0000256" key="2">
    <source>
        <dbReference type="ARBA" id="ARBA00004746"/>
    </source>
</evidence>
<dbReference type="Pfam" id="PF08241">
    <property type="entry name" value="Methyltransf_11"/>
    <property type="match status" value="1"/>
</dbReference>
<dbReference type="HAMAP" id="MF_00835">
    <property type="entry name" value="BioC"/>
    <property type="match status" value="1"/>
</dbReference>
<evidence type="ECO:0000256" key="1">
    <source>
        <dbReference type="ARBA" id="ARBA00000852"/>
    </source>
</evidence>
<comment type="similarity">
    <text evidence="8">Belongs to the methyltransferase superfamily.</text>
</comment>
<evidence type="ECO:0000256" key="8">
    <source>
        <dbReference type="HAMAP-Rule" id="MF_00835"/>
    </source>
</evidence>
<reference evidence="10 12" key="1">
    <citation type="submission" date="2014-02" db="EMBL/GenBank/DDBJ databases">
        <title>Expanding our view of genomic diversity in Candidatus Accumulibacter clades.</title>
        <authorList>
            <person name="Skennerton C.T."/>
            <person name="Barr J.J."/>
            <person name="Slater F.R."/>
            <person name="Bond P.L."/>
            <person name="Tyson G.W."/>
        </authorList>
    </citation>
    <scope>NUCLEOTIDE SEQUENCE [LARGE SCALE GENOMIC DNA]</scope>
    <source>
        <strain evidence="12">SK-02</strain>
    </source>
</reference>
<evidence type="ECO:0000256" key="3">
    <source>
        <dbReference type="ARBA" id="ARBA00012327"/>
    </source>
</evidence>
<dbReference type="GO" id="GO:0102130">
    <property type="term" value="F:malonyl-CoA methyltransferase activity"/>
    <property type="evidence" value="ECO:0007669"/>
    <property type="project" value="UniProtKB-EC"/>
</dbReference>
<dbReference type="InterPro" id="IPR011814">
    <property type="entry name" value="BioC"/>
</dbReference>
<dbReference type="GO" id="GO:0032259">
    <property type="term" value="P:methylation"/>
    <property type="evidence" value="ECO:0007669"/>
    <property type="project" value="UniProtKB-KW"/>
</dbReference>
<feature type="domain" description="Methyltransferase type 11" evidence="9">
    <location>
        <begin position="53"/>
        <end position="158"/>
    </location>
</feature>
<comment type="function">
    <text evidence="8">Converts the free carboxyl group of a malonyl-thioester to its methyl ester by transfer of a methyl group from S-adenosyl-L-methionine (SAM). It allows to synthesize pimeloyl-ACP via the fatty acid synthetic pathway.</text>
</comment>
<proteinExistence type="inferred from homology"/>
<evidence type="ECO:0000313" key="12">
    <source>
        <dbReference type="Proteomes" id="UP000021315"/>
    </source>
</evidence>
<comment type="pathway">
    <text evidence="2 8">Cofactor biosynthesis; biotin biosynthesis.</text>
</comment>
<dbReference type="KEGG" id="acog:HWD57_13510"/>
<dbReference type="GO" id="GO:0010340">
    <property type="term" value="F:carboxyl-O-methyltransferase activity"/>
    <property type="evidence" value="ECO:0007669"/>
    <property type="project" value="UniProtKB-UniRule"/>
</dbReference>
<dbReference type="InterPro" id="IPR029063">
    <property type="entry name" value="SAM-dependent_MTases_sf"/>
</dbReference>